<keyword evidence="10" id="KW-0175">Coiled coil</keyword>
<dbReference type="AlphaFoldDB" id="A0A0U1LVP9"/>
<feature type="region of interest" description="Disordered" evidence="15">
    <location>
        <begin position="356"/>
        <end position="538"/>
    </location>
</feature>
<dbReference type="Pfam" id="PF12763">
    <property type="entry name" value="EH"/>
    <property type="match status" value="3"/>
</dbReference>
<keyword evidence="9" id="KW-0106">Calcium</keyword>
<dbReference type="Proteomes" id="UP000054383">
    <property type="component" value="Unassembled WGS sequence"/>
</dbReference>
<evidence type="ECO:0000256" key="11">
    <source>
        <dbReference type="ARBA" id="ARBA00023203"/>
    </source>
</evidence>
<evidence type="ECO:0000259" key="16">
    <source>
        <dbReference type="PROSITE" id="PS50030"/>
    </source>
</evidence>
<feature type="compositionally biased region" description="Low complexity" evidence="15">
    <location>
        <begin position="1115"/>
        <end position="1133"/>
    </location>
</feature>
<feature type="compositionally biased region" description="Polar residues" evidence="15">
    <location>
        <begin position="792"/>
        <end position="806"/>
    </location>
</feature>
<evidence type="ECO:0000256" key="2">
    <source>
        <dbReference type="ARBA" id="ARBA00004134"/>
    </source>
</evidence>
<dbReference type="CDD" id="cd14270">
    <property type="entry name" value="UBA"/>
    <property type="match status" value="1"/>
</dbReference>
<dbReference type="SMART" id="SM00165">
    <property type="entry name" value="UBA"/>
    <property type="match status" value="1"/>
</dbReference>
<evidence type="ECO:0000313" key="19">
    <source>
        <dbReference type="EMBL" id="CRG86731.1"/>
    </source>
</evidence>
<dbReference type="SUPFAM" id="SSF46934">
    <property type="entry name" value="UBA-like"/>
    <property type="match status" value="1"/>
</dbReference>
<dbReference type="EMBL" id="CVMT01000003">
    <property type="protein sequence ID" value="CRG86731.1"/>
    <property type="molecule type" value="Genomic_DNA"/>
</dbReference>
<dbReference type="PROSITE" id="PS00018">
    <property type="entry name" value="EF_HAND_1"/>
    <property type="match status" value="1"/>
</dbReference>
<organism evidence="19 20">
    <name type="scientific">Talaromyces islandicus</name>
    <name type="common">Penicillium islandicum</name>
    <dbReference type="NCBI Taxonomy" id="28573"/>
    <lineage>
        <taxon>Eukaryota</taxon>
        <taxon>Fungi</taxon>
        <taxon>Dikarya</taxon>
        <taxon>Ascomycota</taxon>
        <taxon>Pezizomycotina</taxon>
        <taxon>Eurotiomycetes</taxon>
        <taxon>Eurotiomycetidae</taxon>
        <taxon>Eurotiales</taxon>
        <taxon>Trichocomaceae</taxon>
        <taxon>Talaromyces</taxon>
        <taxon>Talaromyces sect. Islandici</taxon>
    </lineage>
</organism>
<protein>
    <recommendedName>
        <fullName evidence="6">Actin cytoskeleton-regulatory complex protein END3</fullName>
    </recommendedName>
    <alternativeName>
        <fullName evidence="5">Actin cytoskeleton-regulatory complex protein end3</fullName>
    </alternativeName>
    <alternativeName>
        <fullName evidence="14">Cytoskeletal adapter protein sagA</fullName>
    </alternativeName>
</protein>
<feature type="domain" description="EH" evidence="17">
    <location>
        <begin position="15"/>
        <end position="101"/>
    </location>
</feature>
<evidence type="ECO:0000259" key="17">
    <source>
        <dbReference type="PROSITE" id="PS50031"/>
    </source>
</evidence>
<gene>
    <name evidence="19" type="ORF">PISL3812_03742</name>
</gene>
<feature type="compositionally biased region" description="Basic and acidic residues" evidence="15">
    <location>
        <begin position="989"/>
        <end position="998"/>
    </location>
</feature>
<dbReference type="GO" id="GO:0010008">
    <property type="term" value="C:endosome membrane"/>
    <property type="evidence" value="ECO:0007669"/>
    <property type="project" value="UniProtKB-SubCell"/>
</dbReference>
<dbReference type="InterPro" id="IPR002048">
    <property type="entry name" value="EF_hand_dom"/>
</dbReference>
<feature type="compositionally biased region" description="Pro residues" evidence="15">
    <location>
        <begin position="774"/>
        <end position="788"/>
    </location>
</feature>
<feature type="domain" description="EH" evidence="17">
    <location>
        <begin position="286"/>
        <end position="376"/>
    </location>
</feature>
<feature type="compositionally biased region" description="Basic and acidic residues" evidence="15">
    <location>
        <begin position="654"/>
        <end position="677"/>
    </location>
</feature>
<dbReference type="PROSITE" id="PS50030">
    <property type="entry name" value="UBA"/>
    <property type="match status" value="1"/>
</dbReference>
<keyword evidence="12" id="KW-0206">Cytoskeleton</keyword>
<feature type="domain" description="EF-hand" evidence="18">
    <location>
        <begin position="319"/>
        <end position="354"/>
    </location>
</feature>
<feature type="region of interest" description="Disordered" evidence="15">
    <location>
        <begin position="654"/>
        <end position="1223"/>
    </location>
</feature>
<feature type="compositionally biased region" description="Polar residues" evidence="15">
    <location>
        <begin position="689"/>
        <end position="700"/>
    </location>
</feature>
<dbReference type="OMA" id="AMYLVRQ"/>
<dbReference type="InterPro" id="IPR015940">
    <property type="entry name" value="UBA"/>
</dbReference>
<name>A0A0U1LVP9_TALIS</name>
<dbReference type="InterPro" id="IPR009060">
    <property type="entry name" value="UBA-like_sf"/>
</dbReference>
<evidence type="ECO:0000256" key="14">
    <source>
        <dbReference type="ARBA" id="ARBA00032224"/>
    </source>
</evidence>
<dbReference type="Gene3D" id="1.10.8.10">
    <property type="entry name" value="DNA helicase RuvA subunit, C-terminal domain"/>
    <property type="match status" value="1"/>
</dbReference>
<evidence type="ECO:0000259" key="18">
    <source>
        <dbReference type="PROSITE" id="PS50222"/>
    </source>
</evidence>
<feature type="domain" description="EH" evidence="17">
    <location>
        <begin position="137"/>
        <end position="227"/>
    </location>
</feature>
<evidence type="ECO:0000256" key="1">
    <source>
        <dbReference type="ARBA" id="ARBA00004125"/>
    </source>
</evidence>
<dbReference type="GO" id="GO:0005509">
    <property type="term" value="F:calcium ion binding"/>
    <property type="evidence" value="ECO:0007669"/>
    <property type="project" value="InterPro"/>
</dbReference>
<dbReference type="InterPro" id="IPR011992">
    <property type="entry name" value="EF-hand-dom_pair"/>
</dbReference>
<feature type="domain" description="EF-hand" evidence="18">
    <location>
        <begin position="169"/>
        <end position="204"/>
    </location>
</feature>
<evidence type="ECO:0000313" key="20">
    <source>
        <dbReference type="Proteomes" id="UP000054383"/>
    </source>
</evidence>
<dbReference type="GO" id="GO:0030479">
    <property type="term" value="C:actin cortical patch"/>
    <property type="evidence" value="ECO:0007669"/>
    <property type="project" value="UniProtKB-SubCell"/>
</dbReference>
<dbReference type="GO" id="GO:0005886">
    <property type="term" value="C:plasma membrane"/>
    <property type="evidence" value="ECO:0007669"/>
    <property type="project" value="UniProtKB-SubCell"/>
</dbReference>
<feature type="compositionally biased region" description="Low complexity" evidence="15">
    <location>
        <begin position="764"/>
        <end position="773"/>
    </location>
</feature>
<evidence type="ECO:0000256" key="6">
    <source>
        <dbReference type="ARBA" id="ARBA00017312"/>
    </source>
</evidence>
<evidence type="ECO:0000256" key="3">
    <source>
        <dbReference type="ARBA" id="ARBA00004413"/>
    </source>
</evidence>
<accession>A0A0U1LVP9</accession>
<dbReference type="InterPro" id="IPR018247">
    <property type="entry name" value="EF_Hand_1_Ca_BS"/>
</dbReference>
<dbReference type="Gene3D" id="1.10.238.10">
    <property type="entry name" value="EF-hand"/>
    <property type="match status" value="3"/>
</dbReference>
<sequence length="1265" mass="134152">MSEPSHPNLNLTQEEKRAFFQLFQAADTTNIGVITGEHAVPFFEKTKLPPDTLGLIWQIADKENRGLLTPAGFSIVLRLIGHAQAGRSPSEDLALQPGPLPRFDGISIAAPSRPSTASPPPAASGGPVRVPPLSPEDVNKFGSLFDKSDTPNGVISGETAKQIFERARLPNDILGRIWNLADTKQRGQLDATEFVIAMHMLTSYKTGAMRGIPSTLPAGLYEAASKRTLARTPTGPRVGSDVPPVPAIPTQFSGSQRTQSPLSRQQFVSPLSAHSTGADWLINPQEKAQFDSIFATVDTAKAGIISGDQAVAFFTNAQLPEDVLAQIWDLADIDADGQLTKDEFAVAMYLVRQQRSRKEPLPTALPPALIPPSMRRQEAPPAVAPVAPAPPPLPRSAAEDLFGLDSFDAPPVPAAPTIPQTTGGSNAAFQSPGSPSSRTSQQTPAATTFKPFVPSSQFGQSLNPQVTGPGPIAKSPSPASDDLLGDNDPEESKKLTQETTELANLSNQIGSLSKEMQNVQTQRASAEQEFTQSSQQKRDFEARLAQARAMYEKEAKDFKALEERLNASRAETKRLQQDYALIEGSRQDLQNQYNQVSAALAADQEENVSLKEKIRQANAAVSQLKPALEKARSDARQQKGLVAINKKQLATVEGERDKVQGEIDSLARENQEAEESIRSASATAGVASPSLSTASQQTNPFFRRTTTETSSPEVVGSPGSNPQAAFDNLFGPPSANQSTPTPPPQTSFGAASPFSQTARDASKSPFTSGVPTPSVSPPPVPAFEPPPASESRQITPSYFHTNNENHAQSATSSTAVSPPASRFGGFEASEAGTPAPQESASVTREVSTPSNLANEVSSASSPFDDVPKKSPLEEATTPGAPTQISAQPTGGTSPEKTNDATEVSPSKAKEESFDELFGSVARERSESQKANDFDEAFAGMKPRGGEASNAFGEFPPIKEFDADDDDDDSTDSEAPMGFDDNFTPVSPPPKEDHSKNESIDATQLQAFPVPGTNAASTEPPPPEAQQSPPSYDGASANKETGNFPRTFDGLLPNRADPTLAPDAPHTVESSSGAPIVAGEAQKKSGAPDFDAAFAGLDLAPAKEEDDDSDDEEDAGAGAKKPANDFDFSFDSPSQSAKPVSTPSAQPGPANTAAADFFNFDKNVDASKNSEFGNEKPPTTDHDWDAIFSPSQKASEGGSNGFHPADSQATGENKRPGWALASETGEDDLILQRLTSMGFPRDESLAALEKFDYNIDKAADYLSSRT</sequence>
<evidence type="ECO:0000256" key="8">
    <source>
        <dbReference type="ARBA" id="ARBA00022753"/>
    </source>
</evidence>
<dbReference type="STRING" id="28573.A0A0U1LVP9"/>
<feature type="compositionally biased region" description="Low complexity" evidence="15">
    <location>
        <begin position="807"/>
        <end position="821"/>
    </location>
</feature>
<feature type="compositionally biased region" description="Low complexity" evidence="15">
    <location>
        <begin position="1086"/>
        <end position="1099"/>
    </location>
</feature>
<feature type="domain" description="UBA" evidence="16">
    <location>
        <begin position="1222"/>
        <end position="1264"/>
    </location>
</feature>
<dbReference type="CDD" id="cd00052">
    <property type="entry name" value="EH"/>
    <property type="match status" value="3"/>
</dbReference>
<feature type="compositionally biased region" description="Low complexity" evidence="15">
    <location>
        <begin position="1149"/>
        <end position="1160"/>
    </location>
</feature>
<dbReference type="PANTHER" id="PTHR11216:SF170">
    <property type="entry name" value="DYNAMIN ASSOCIATED PROTEIN 160, ISOFORM D"/>
    <property type="match status" value="1"/>
</dbReference>
<reference evidence="19 20" key="1">
    <citation type="submission" date="2015-04" db="EMBL/GenBank/DDBJ databases">
        <authorList>
            <person name="Syromyatnikov M.Y."/>
            <person name="Popov V.N."/>
        </authorList>
    </citation>
    <scope>NUCLEOTIDE SEQUENCE [LARGE SCALE GENOMIC DNA]</scope>
    <source>
        <strain evidence="19">WF-38-12</strain>
    </source>
</reference>
<feature type="compositionally biased region" description="Low complexity" evidence="15">
    <location>
        <begin position="106"/>
        <end position="116"/>
    </location>
</feature>
<keyword evidence="20" id="KW-1185">Reference proteome</keyword>
<evidence type="ECO:0000256" key="4">
    <source>
        <dbReference type="ARBA" id="ARBA00011159"/>
    </source>
</evidence>
<dbReference type="OrthoDB" id="524326at2759"/>
<feature type="compositionally biased region" description="Polar residues" evidence="15">
    <location>
        <begin position="418"/>
        <end position="446"/>
    </location>
</feature>
<feature type="compositionally biased region" description="Polar residues" evidence="15">
    <location>
        <begin position="1134"/>
        <end position="1144"/>
    </location>
</feature>
<proteinExistence type="predicted"/>
<feature type="region of interest" description="Disordered" evidence="15">
    <location>
        <begin position="106"/>
        <end position="132"/>
    </location>
</feature>
<dbReference type="PROSITE" id="PS50222">
    <property type="entry name" value="EF_HAND_2"/>
    <property type="match status" value="2"/>
</dbReference>
<dbReference type="PROSITE" id="PS50031">
    <property type="entry name" value="EH"/>
    <property type="match status" value="3"/>
</dbReference>
<comment type="function">
    <text evidence="13">Component of the PAN1 actin cytoskeleton-regulatory complex required for the internalization of endosomes during actin-coupled endocytosis. The complex links the site of endocytosis to the cell membrane-associated actin cytoskeleton. Mediates uptake of external molecules and vacuolar degradation of plasma membrane proteins. Plays a role in the proper organization of the cell membrane-associated actin cytoskeleton and promotes its destabilization.</text>
</comment>
<feature type="compositionally biased region" description="Acidic residues" evidence="15">
    <location>
        <begin position="1103"/>
        <end position="1114"/>
    </location>
</feature>
<evidence type="ECO:0000256" key="13">
    <source>
        <dbReference type="ARBA" id="ARBA00025194"/>
    </source>
</evidence>
<feature type="compositionally biased region" description="Polar residues" evidence="15">
    <location>
        <begin position="879"/>
        <end position="904"/>
    </location>
</feature>
<dbReference type="GO" id="GO:0003779">
    <property type="term" value="F:actin binding"/>
    <property type="evidence" value="ECO:0007669"/>
    <property type="project" value="UniProtKB-KW"/>
</dbReference>
<evidence type="ECO:0000256" key="5">
    <source>
        <dbReference type="ARBA" id="ARBA00013889"/>
    </source>
</evidence>
<feature type="compositionally biased region" description="Polar residues" evidence="15">
    <location>
        <begin position="707"/>
        <end position="723"/>
    </location>
</feature>
<evidence type="ECO:0000256" key="10">
    <source>
        <dbReference type="ARBA" id="ARBA00023054"/>
    </source>
</evidence>
<keyword evidence="12" id="KW-0963">Cytoplasm</keyword>
<feature type="compositionally biased region" description="Polar residues" evidence="15">
    <location>
        <begin position="497"/>
        <end position="535"/>
    </location>
</feature>
<evidence type="ECO:0000256" key="7">
    <source>
        <dbReference type="ARBA" id="ARBA00022583"/>
    </source>
</evidence>
<feature type="compositionally biased region" description="Polar residues" evidence="15">
    <location>
        <begin position="454"/>
        <end position="466"/>
    </location>
</feature>
<feature type="compositionally biased region" description="Acidic residues" evidence="15">
    <location>
        <begin position="961"/>
        <end position="971"/>
    </location>
</feature>
<comment type="subunit">
    <text evidence="4">Component of the PAN1 actin cytoskeleton-regulatory complex.</text>
</comment>
<dbReference type="PANTHER" id="PTHR11216">
    <property type="entry name" value="EH DOMAIN"/>
    <property type="match status" value="1"/>
</dbReference>
<dbReference type="SUPFAM" id="SSF47473">
    <property type="entry name" value="EF-hand"/>
    <property type="match status" value="3"/>
</dbReference>
<evidence type="ECO:0000256" key="15">
    <source>
        <dbReference type="SAM" id="MobiDB-lite"/>
    </source>
</evidence>
<dbReference type="SMART" id="SM00054">
    <property type="entry name" value="EFh"/>
    <property type="match status" value="3"/>
</dbReference>
<dbReference type="SMART" id="SM00027">
    <property type="entry name" value="EH"/>
    <property type="match status" value="3"/>
</dbReference>
<dbReference type="GO" id="GO:0006897">
    <property type="term" value="P:endocytosis"/>
    <property type="evidence" value="ECO:0007669"/>
    <property type="project" value="UniProtKB-KW"/>
</dbReference>
<feature type="compositionally biased region" description="Basic and acidic residues" evidence="15">
    <location>
        <begin position="921"/>
        <end position="932"/>
    </location>
</feature>
<keyword evidence="8" id="KW-0967">Endosome</keyword>
<dbReference type="Pfam" id="PF00627">
    <property type="entry name" value="UBA"/>
    <property type="match status" value="1"/>
</dbReference>
<dbReference type="InterPro" id="IPR000261">
    <property type="entry name" value="EH_dom"/>
</dbReference>
<evidence type="ECO:0000256" key="12">
    <source>
        <dbReference type="ARBA" id="ARBA00023212"/>
    </source>
</evidence>
<comment type="subcellular location">
    <subcellularLocation>
        <location evidence="3">Cell membrane</location>
        <topology evidence="3">Peripheral membrane protein</topology>
        <orientation evidence="3">Cytoplasmic side</orientation>
    </subcellularLocation>
    <subcellularLocation>
        <location evidence="2">Cytoplasm</location>
        <location evidence="2">Cytoskeleton</location>
        <location evidence="2">Actin patch</location>
    </subcellularLocation>
    <subcellularLocation>
        <location evidence="1">Endosome membrane</location>
        <topology evidence="1">Peripheral membrane protein</topology>
        <orientation evidence="1">Cytoplasmic side</orientation>
    </subcellularLocation>
</comment>
<dbReference type="GO" id="GO:0016197">
    <property type="term" value="P:endosomal transport"/>
    <property type="evidence" value="ECO:0007669"/>
    <property type="project" value="TreeGrafter"/>
</dbReference>
<keyword evidence="11" id="KW-0009">Actin-binding</keyword>
<feature type="compositionally biased region" description="Polar residues" evidence="15">
    <location>
        <begin position="836"/>
        <end position="861"/>
    </location>
</feature>
<evidence type="ECO:0000256" key="9">
    <source>
        <dbReference type="ARBA" id="ARBA00022837"/>
    </source>
</evidence>
<keyword evidence="7" id="KW-0254">Endocytosis</keyword>